<evidence type="ECO:0000256" key="1">
    <source>
        <dbReference type="ARBA" id="ARBA00022723"/>
    </source>
</evidence>
<dbReference type="GO" id="GO:0046872">
    <property type="term" value="F:metal ion binding"/>
    <property type="evidence" value="ECO:0007669"/>
    <property type="project" value="UniProtKB-KW"/>
</dbReference>
<dbReference type="PANTHER" id="PTHR33021:SF193">
    <property type="entry name" value="OS06G0218600 PROTEIN"/>
    <property type="match status" value="1"/>
</dbReference>
<evidence type="ECO:0000259" key="5">
    <source>
        <dbReference type="PROSITE" id="PS51485"/>
    </source>
</evidence>
<name>A0A8T0GQ62_CERPU</name>
<dbReference type="FunFam" id="2.60.40.420:FF:000003">
    <property type="entry name" value="Blue copper"/>
    <property type="match status" value="1"/>
</dbReference>
<dbReference type="GO" id="GO:0009055">
    <property type="term" value="F:electron transfer activity"/>
    <property type="evidence" value="ECO:0007669"/>
    <property type="project" value="InterPro"/>
</dbReference>
<comment type="caution">
    <text evidence="6">The sequence shown here is derived from an EMBL/GenBank/DDBJ whole genome shotgun (WGS) entry which is preliminary data.</text>
</comment>
<organism evidence="6 7">
    <name type="scientific">Ceratodon purpureus</name>
    <name type="common">Fire moss</name>
    <name type="synonym">Dicranum purpureum</name>
    <dbReference type="NCBI Taxonomy" id="3225"/>
    <lineage>
        <taxon>Eukaryota</taxon>
        <taxon>Viridiplantae</taxon>
        <taxon>Streptophyta</taxon>
        <taxon>Embryophyta</taxon>
        <taxon>Bryophyta</taxon>
        <taxon>Bryophytina</taxon>
        <taxon>Bryopsida</taxon>
        <taxon>Dicranidae</taxon>
        <taxon>Pseudoditrichales</taxon>
        <taxon>Ditrichaceae</taxon>
        <taxon>Ceratodon</taxon>
    </lineage>
</organism>
<feature type="compositionally biased region" description="Low complexity" evidence="3">
    <location>
        <begin position="180"/>
        <end position="192"/>
    </location>
</feature>
<feature type="region of interest" description="Disordered" evidence="3">
    <location>
        <begin position="145"/>
        <end position="201"/>
    </location>
</feature>
<dbReference type="InterPro" id="IPR003245">
    <property type="entry name" value="Phytocyanin_dom"/>
</dbReference>
<dbReference type="AlphaFoldDB" id="A0A8T0GQ62"/>
<gene>
    <name evidence="6" type="ORF">KC19_9G008200</name>
</gene>
<dbReference type="InterPro" id="IPR039391">
    <property type="entry name" value="Phytocyanin-like"/>
</dbReference>
<dbReference type="SUPFAM" id="SSF49503">
    <property type="entry name" value="Cupredoxins"/>
    <property type="match status" value="1"/>
</dbReference>
<dbReference type="GO" id="GO:0005886">
    <property type="term" value="C:plasma membrane"/>
    <property type="evidence" value="ECO:0007669"/>
    <property type="project" value="TreeGrafter"/>
</dbReference>
<dbReference type="InterPro" id="IPR008972">
    <property type="entry name" value="Cupredoxin"/>
</dbReference>
<dbReference type="OrthoDB" id="687943at2759"/>
<feature type="domain" description="Phytocyanin" evidence="5">
    <location>
        <begin position="30"/>
        <end position="133"/>
    </location>
</feature>
<dbReference type="Proteomes" id="UP000822688">
    <property type="component" value="Chromosome 9"/>
</dbReference>
<dbReference type="PROSITE" id="PS51485">
    <property type="entry name" value="PHYTOCYANIN"/>
    <property type="match status" value="1"/>
</dbReference>
<evidence type="ECO:0000313" key="7">
    <source>
        <dbReference type="Proteomes" id="UP000822688"/>
    </source>
</evidence>
<keyword evidence="2" id="KW-0325">Glycoprotein</keyword>
<feature type="chain" id="PRO_5035787708" description="Phytocyanin domain-containing protein" evidence="4">
    <location>
        <begin position="30"/>
        <end position="228"/>
    </location>
</feature>
<accession>A0A8T0GQ62</accession>
<evidence type="ECO:0000313" key="6">
    <source>
        <dbReference type="EMBL" id="KAG0560727.1"/>
    </source>
</evidence>
<feature type="compositionally biased region" description="Polar residues" evidence="3">
    <location>
        <begin position="146"/>
        <end position="159"/>
    </location>
</feature>
<dbReference type="EMBL" id="CM026430">
    <property type="protein sequence ID" value="KAG0560727.1"/>
    <property type="molecule type" value="Genomic_DNA"/>
</dbReference>
<evidence type="ECO:0000256" key="2">
    <source>
        <dbReference type="ARBA" id="ARBA00023180"/>
    </source>
</evidence>
<evidence type="ECO:0000256" key="3">
    <source>
        <dbReference type="SAM" id="MobiDB-lite"/>
    </source>
</evidence>
<dbReference type="Pfam" id="PF02298">
    <property type="entry name" value="Cu_bind_like"/>
    <property type="match status" value="1"/>
</dbReference>
<reference evidence="6" key="1">
    <citation type="submission" date="2020-06" db="EMBL/GenBank/DDBJ databases">
        <title>WGS assembly of Ceratodon purpureus strain R40.</title>
        <authorList>
            <person name="Carey S.B."/>
            <person name="Jenkins J."/>
            <person name="Shu S."/>
            <person name="Lovell J.T."/>
            <person name="Sreedasyam A."/>
            <person name="Maumus F."/>
            <person name="Tiley G.P."/>
            <person name="Fernandez-Pozo N."/>
            <person name="Barry K."/>
            <person name="Chen C."/>
            <person name="Wang M."/>
            <person name="Lipzen A."/>
            <person name="Daum C."/>
            <person name="Saski C.A."/>
            <person name="Payton A.C."/>
            <person name="Mcbreen J.C."/>
            <person name="Conrad R.E."/>
            <person name="Kollar L.M."/>
            <person name="Olsson S."/>
            <person name="Huttunen S."/>
            <person name="Landis J.B."/>
            <person name="Wickett N.J."/>
            <person name="Johnson M.G."/>
            <person name="Rensing S.A."/>
            <person name="Grimwood J."/>
            <person name="Schmutz J."/>
            <person name="Mcdaniel S.F."/>
        </authorList>
    </citation>
    <scope>NUCLEOTIDE SEQUENCE</scope>
    <source>
        <strain evidence="6">R40</strain>
    </source>
</reference>
<keyword evidence="7" id="KW-1185">Reference proteome</keyword>
<evidence type="ECO:0000256" key="4">
    <source>
        <dbReference type="SAM" id="SignalP"/>
    </source>
</evidence>
<keyword evidence="4" id="KW-0732">Signal</keyword>
<feature type="signal peptide" evidence="4">
    <location>
        <begin position="1"/>
        <end position="29"/>
    </location>
</feature>
<sequence length="228" mass="24006">MGRGSRNSKDAAVLMIALIATAVQDVAVATEYTVGNATGWDFAPTTTYYDDWASGLKFVPGDKLVFKYLPIAHNVQEVNETDYKTCNSLNPIAEYESGNDIITLAKPGTRYYICGFLGHCDQGGMRMKTTIVDQVSSTPLIPVIPPTNSELPSPMTSIIPQLPSPAAGNGTTSNPPPHSSPHGHAHPPTAAPVSVPGHSAGDPTVQVPRLLVAISLGVASAAVSLLFW</sequence>
<keyword evidence="1" id="KW-0479">Metal-binding</keyword>
<proteinExistence type="predicted"/>
<dbReference type="Gene3D" id="2.60.40.420">
    <property type="entry name" value="Cupredoxins - blue copper proteins"/>
    <property type="match status" value="1"/>
</dbReference>
<protein>
    <recommendedName>
        <fullName evidence="5">Phytocyanin domain-containing protein</fullName>
    </recommendedName>
</protein>
<dbReference type="CDD" id="cd04216">
    <property type="entry name" value="Phytocyanin"/>
    <property type="match status" value="1"/>
</dbReference>
<dbReference type="PANTHER" id="PTHR33021">
    <property type="entry name" value="BLUE COPPER PROTEIN"/>
    <property type="match status" value="1"/>
</dbReference>